<dbReference type="PANTHER" id="PTHR23321:SF26">
    <property type="entry name" value="SMALL RIBOSOMAL SUBUNIT PROTEIN US15M"/>
    <property type="match status" value="1"/>
</dbReference>
<evidence type="ECO:0000256" key="2">
    <source>
        <dbReference type="ARBA" id="ARBA00023274"/>
    </source>
</evidence>
<dbReference type="SUPFAM" id="SSF47060">
    <property type="entry name" value="S15/NS1 RNA-binding domain"/>
    <property type="match status" value="1"/>
</dbReference>
<evidence type="ECO:0000256" key="5">
    <source>
        <dbReference type="RuleBase" id="RU004524"/>
    </source>
</evidence>
<evidence type="ECO:0000256" key="4">
    <source>
        <dbReference type="RuleBase" id="RU003919"/>
    </source>
</evidence>
<dbReference type="Gene3D" id="6.10.250.3130">
    <property type="match status" value="1"/>
</dbReference>
<dbReference type="InterPro" id="IPR000589">
    <property type="entry name" value="Ribosomal_uS15"/>
</dbReference>
<keyword evidence="3 5" id="KW-0694">RNA-binding</keyword>
<dbReference type="InterPro" id="IPR009068">
    <property type="entry name" value="uS15_NS1_RNA-bd_sf"/>
</dbReference>
<reference evidence="7" key="1">
    <citation type="journal article" date="2019" name="Int. J. Syst. Evol. Microbiol.">
        <title>The Global Catalogue of Microorganisms (GCM) 10K type strain sequencing project: providing services to taxonomists for standard genome sequencing and annotation.</title>
        <authorList>
            <consortium name="The Broad Institute Genomics Platform"/>
            <consortium name="The Broad Institute Genome Sequencing Center for Infectious Disease"/>
            <person name="Wu L."/>
            <person name="Ma J."/>
        </authorList>
    </citation>
    <scope>NUCLEOTIDE SEQUENCE [LARGE SCALE GENOMIC DNA]</scope>
    <source>
        <strain evidence="7">CGMCC 1.12286</strain>
    </source>
</reference>
<comment type="similarity">
    <text evidence="3 4">Belongs to the universal ribosomal protein uS15 family.</text>
</comment>
<protein>
    <recommendedName>
        <fullName evidence="3">Small ribosomal subunit protein uS15</fullName>
    </recommendedName>
</protein>
<dbReference type="InterPro" id="IPR005290">
    <property type="entry name" value="Ribosomal_uS15_bac-type"/>
</dbReference>
<dbReference type="Pfam" id="PF00312">
    <property type="entry name" value="Ribosomal_S15"/>
    <property type="match status" value="1"/>
</dbReference>
<keyword evidence="1 3" id="KW-0689">Ribosomal protein</keyword>
<evidence type="ECO:0000313" key="6">
    <source>
        <dbReference type="EMBL" id="MFD1674659.1"/>
    </source>
</evidence>
<comment type="caution">
    <text evidence="6">The sequence shown here is derived from an EMBL/GenBank/DDBJ whole genome shotgun (WGS) entry which is preliminary data.</text>
</comment>
<gene>
    <name evidence="3 6" type="primary">rpsO</name>
    <name evidence="6" type="ORF">ACFSB2_08095</name>
</gene>
<comment type="function">
    <text evidence="3">Forms an intersubunit bridge (bridge B4) with the 23S rRNA of the 50S subunit in the ribosome.</text>
</comment>
<dbReference type="NCBIfam" id="TIGR00952">
    <property type="entry name" value="S15_bact"/>
    <property type="match status" value="1"/>
</dbReference>
<evidence type="ECO:0000256" key="3">
    <source>
        <dbReference type="HAMAP-Rule" id="MF_01343"/>
    </source>
</evidence>
<accession>A0ABW4JFL3</accession>
<comment type="subunit">
    <text evidence="3">Part of the 30S ribosomal subunit. Forms a bridge to the 50S subunit in the 70S ribosome, contacting the 23S rRNA.</text>
</comment>
<dbReference type="GO" id="GO:0005840">
    <property type="term" value="C:ribosome"/>
    <property type="evidence" value="ECO:0007669"/>
    <property type="project" value="UniProtKB-KW"/>
</dbReference>
<comment type="function">
    <text evidence="3 5">One of the primary rRNA binding proteins, it binds directly to 16S rRNA where it helps nucleate assembly of the platform of the 30S subunit by binding and bridging several RNA helices of the 16S rRNA.</text>
</comment>
<dbReference type="Proteomes" id="UP001597079">
    <property type="component" value="Unassembled WGS sequence"/>
</dbReference>
<evidence type="ECO:0000256" key="1">
    <source>
        <dbReference type="ARBA" id="ARBA00022980"/>
    </source>
</evidence>
<organism evidence="6 7">
    <name type="scientific">Alicyclobacillus fodiniaquatilis</name>
    <dbReference type="NCBI Taxonomy" id="1661150"/>
    <lineage>
        <taxon>Bacteria</taxon>
        <taxon>Bacillati</taxon>
        <taxon>Bacillota</taxon>
        <taxon>Bacilli</taxon>
        <taxon>Bacillales</taxon>
        <taxon>Alicyclobacillaceae</taxon>
        <taxon>Alicyclobacillus</taxon>
    </lineage>
</organism>
<keyword evidence="3 5" id="KW-0699">rRNA-binding</keyword>
<dbReference type="Gene3D" id="1.10.287.10">
    <property type="entry name" value="S15/NS1, RNA-binding"/>
    <property type="match status" value="1"/>
</dbReference>
<evidence type="ECO:0000313" key="7">
    <source>
        <dbReference type="Proteomes" id="UP001597079"/>
    </source>
</evidence>
<keyword evidence="7" id="KW-1185">Reference proteome</keyword>
<dbReference type="PANTHER" id="PTHR23321">
    <property type="entry name" value="RIBOSOMAL PROTEIN S15, BACTERIAL AND ORGANELLAR"/>
    <property type="match status" value="1"/>
</dbReference>
<proteinExistence type="inferred from homology"/>
<dbReference type="PROSITE" id="PS00362">
    <property type="entry name" value="RIBOSOMAL_S15"/>
    <property type="match status" value="1"/>
</dbReference>
<keyword evidence="2 3" id="KW-0687">Ribonucleoprotein</keyword>
<dbReference type="CDD" id="cd00353">
    <property type="entry name" value="Ribosomal_S15p_S13e"/>
    <property type="match status" value="1"/>
</dbReference>
<sequence length="88" mass="10678">MLSNDDKRNIVTKYQVHETDTGSPEVQIAILTERISYLTEHFRTHKKDHHSRRGLYKMIGRRRNLLNYLRKKDVNRYRELIQSLGLRR</sequence>
<dbReference type="SMART" id="SM01387">
    <property type="entry name" value="Ribosomal_S15"/>
    <property type="match status" value="1"/>
</dbReference>
<dbReference type="EMBL" id="JBHUCX010000020">
    <property type="protein sequence ID" value="MFD1674659.1"/>
    <property type="molecule type" value="Genomic_DNA"/>
</dbReference>
<dbReference type="HAMAP" id="MF_01343_B">
    <property type="entry name" value="Ribosomal_uS15_B"/>
    <property type="match status" value="1"/>
</dbReference>
<dbReference type="RefSeq" id="WP_377942516.1">
    <property type="nucleotide sequence ID" value="NZ_JBHUCX010000020.1"/>
</dbReference>
<name>A0ABW4JFL3_9BACL</name>